<comment type="similarity">
    <text evidence="4">Belongs to the fimbrial K88 protein family.</text>
</comment>
<reference evidence="6 7" key="1">
    <citation type="submission" date="2019-10" db="EMBL/GenBank/DDBJ databases">
        <title>Antimicrobial-resistant enteric bacteria are widely distributed amongst people, animals and the environment in northern Tanzania.</title>
        <authorList>
            <person name="Subbiah M."/>
            <person name="Call D.R."/>
        </authorList>
    </citation>
    <scope>NUCLEOTIDE SEQUENCE [LARGE SCALE GENOMIC DNA]</scope>
    <source>
        <strain evidence="6 7">TzEc067</strain>
    </source>
</reference>
<dbReference type="Pfam" id="PF02432">
    <property type="entry name" value="Fimbrial_K88"/>
    <property type="match status" value="1"/>
</dbReference>
<evidence type="ECO:0000256" key="2">
    <source>
        <dbReference type="ARBA" id="ARBA00022729"/>
    </source>
</evidence>
<dbReference type="GO" id="GO:0007155">
    <property type="term" value="P:cell adhesion"/>
    <property type="evidence" value="ECO:0007669"/>
    <property type="project" value="InterPro"/>
</dbReference>
<name>A0A6D0HA28_ECOLX</name>
<evidence type="ECO:0000256" key="1">
    <source>
        <dbReference type="ARBA" id="ARBA00004561"/>
    </source>
</evidence>
<dbReference type="EMBL" id="WSGM01000005">
    <property type="protein sequence ID" value="KAE9731927.1"/>
    <property type="molecule type" value="Genomic_DNA"/>
</dbReference>
<evidence type="ECO:0000256" key="5">
    <source>
        <dbReference type="SAM" id="SignalP"/>
    </source>
</evidence>
<proteinExistence type="inferred from homology"/>
<evidence type="ECO:0008006" key="8">
    <source>
        <dbReference type="Google" id="ProtNLM"/>
    </source>
</evidence>
<dbReference type="RefSeq" id="WP_157702589.1">
    <property type="nucleotide sequence ID" value="NZ_WSGM01000005.1"/>
</dbReference>
<comment type="subcellular location">
    <subcellularLocation>
        <location evidence="1">Fimbrium</location>
    </subcellularLocation>
</comment>
<accession>A0A6D0HA28</accession>
<sequence length="261" mass="26827">MKKTLIALAVAASAAVSGSAMAWTANGTGGSVDLGGTLTPVNVITPWEVKVGAAVNGLDASIRKGDTGADIPVKKAISVLGIRTIKSAVFTGQQGISPQIEFNGAVSELNNLADANDAVLTLDVTDGVNKIGKMVAPFIAAAQYSVAGPSANSVYKTMYAASPANAFLGGLATVKGRIQEAFSDRVAALDSEFKAHFNEQGVSRIESVSGANSFSNTQHTYSAWYGSGIESGKSIKITLDNPAGVDEIVWKASLPVTVSYQ</sequence>
<keyword evidence="2 5" id="KW-0732">Signal</keyword>
<evidence type="ECO:0000313" key="6">
    <source>
        <dbReference type="EMBL" id="KAE9731927.1"/>
    </source>
</evidence>
<dbReference type="Proteomes" id="UP000437875">
    <property type="component" value="Unassembled WGS sequence"/>
</dbReference>
<dbReference type="GO" id="GO:0009289">
    <property type="term" value="C:pilus"/>
    <property type="evidence" value="ECO:0007669"/>
    <property type="project" value="UniProtKB-SubCell"/>
</dbReference>
<keyword evidence="3" id="KW-0281">Fimbrium</keyword>
<evidence type="ECO:0000256" key="3">
    <source>
        <dbReference type="ARBA" id="ARBA00023263"/>
    </source>
</evidence>
<organism evidence="6 7">
    <name type="scientific">Escherichia coli</name>
    <dbReference type="NCBI Taxonomy" id="562"/>
    <lineage>
        <taxon>Bacteria</taxon>
        <taxon>Pseudomonadati</taxon>
        <taxon>Pseudomonadota</taxon>
        <taxon>Gammaproteobacteria</taxon>
        <taxon>Enterobacterales</taxon>
        <taxon>Enterobacteriaceae</taxon>
        <taxon>Escherichia</taxon>
    </lineage>
</organism>
<comment type="caution">
    <text evidence="6">The sequence shown here is derived from an EMBL/GenBank/DDBJ whole genome shotgun (WGS) entry which is preliminary data.</text>
</comment>
<feature type="signal peptide" evidence="5">
    <location>
        <begin position="1"/>
        <end position="22"/>
    </location>
</feature>
<gene>
    <name evidence="6" type="ORF">GP711_09780</name>
</gene>
<feature type="chain" id="PRO_5043213687" description="Fimbrial protein" evidence="5">
    <location>
        <begin position="23"/>
        <end position="261"/>
    </location>
</feature>
<protein>
    <recommendedName>
        <fullName evidence="8">Fimbrial protein</fullName>
    </recommendedName>
</protein>
<dbReference type="InterPro" id="IPR003467">
    <property type="entry name" value="Fimbrial_K88_FaeH"/>
</dbReference>
<evidence type="ECO:0000313" key="7">
    <source>
        <dbReference type="Proteomes" id="UP000437875"/>
    </source>
</evidence>
<evidence type="ECO:0000256" key="4">
    <source>
        <dbReference type="ARBA" id="ARBA00049989"/>
    </source>
</evidence>
<dbReference type="AlphaFoldDB" id="A0A6D0HA28"/>